<comment type="caution">
    <text evidence="1">The sequence shown here is derived from an EMBL/GenBank/DDBJ whole genome shotgun (WGS) entry which is preliminary data.</text>
</comment>
<dbReference type="InterPro" id="IPR010323">
    <property type="entry name" value="DUF924"/>
</dbReference>
<dbReference type="Gene3D" id="1.25.40.10">
    <property type="entry name" value="Tetratricopeptide repeat domain"/>
    <property type="match status" value="1"/>
</dbReference>
<accession>A0ABV4NQY0</accession>
<dbReference type="InterPro" id="IPR011990">
    <property type="entry name" value="TPR-like_helical_dom_sf"/>
</dbReference>
<keyword evidence="2" id="KW-1185">Reference proteome</keyword>
<dbReference type="RefSeq" id="WP_371844386.1">
    <property type="nucleotide sequence ID" value="NZ_JBGMEL010000016.1"/>
</dbReference>
<reference evidence="1 2" key="1">
    <citation type="submission" date="2024-08" db="EMBL/GenBank/DDBJ databases">
        <authorList>
            <person name="Ishaq N."/>
        </authorList>
    </citation>
    <scope>NUCLEOTIDE SEQUENCE [LARGE SCALE GENOMIC DNA]</scope>
    <source>
        <strain evidence="1 2">JCM 30400</strain>
    </source>
</reference>
<dbReference type="Proteomes" id="UP001569414">
    <property type="component" value="Unassembled WGS sequence"/>
</dbReference>
<organism evidence="1 2">
    <name type="scientific">Microbulbifer echini</name>
    <dbReference type="NCBI Taxonomy" id="1529067"/>
    <lineage>
        <taxon>Bacteria</taxon>
        <taxon>Pseudomonadati</taxon>
        <taxon>Pseudomonadota</taxon>
        <taxon>Gammaproteobacteria</taxon>
        <taxon>Cellvibrionales</taxon>
        <taxon>Microbulbiferaceae</taxon>
        <taxon>Microbulbifer</taxon>
    </lineage>
</organism>
<protein>
    <submittedName>
        <fullName evidence="1">DUF924 family protein</fullName>
    </submittedName>
</protein>
<name>A0ABV4NQY0_9GAMM</name>
<dbReference type="EMBL" id="JBGMEL010000016">
    <property type="protein sequence ID" value="MFA0791967.1"/>
    <property type="molecule type" value="Genomic_DNA"/>
</dbReference>
<evidence type="ECO:0000313" key="2">
    <source>
        <dbReference type="Proteomes" id="UP001569414"/>
    </source>
</evidence>
<evidence type="ECO:0000313" key="1">
    <source>
        <dbReference type="EMBL" id="MFA0791967.1"/>
    </source>
</evidence>
<proteinExistence type="predicted"/>
<dbReference type="SUPFAM" id="SSF48452">
    <property type="entry name" value="TPR-like"/>
    <property type="match status" value="1"/>
</dbReference>
<gene>
    <name evidence="1" type="ORF">ACCI51_15565</name>
</gene>
<sequence length="201" mass="23099">MPGIKEILTFWFGGHTLDYHSSQECQRRWFLADPKLDLQIARDFAEVTNEALEGKLEHWRQSLAGELALLLLCDQFARNIHRGTHLAFRGDPLALDICEAILQRGEEQELGVFQQTFIGMPLEHSEKPSIQRRSVAYFAQLQKRHGDNETIAPYLATHYRYALAHQAVIEQFGRYPHRNAALGRVSTEEEKRWLAQGGGFK</sequence>
<dbReference type="Pfam" id="PF06041">
    <property type="entry name" value="DUF924"/>
    <property type="match status" value="1"/>
</dbReference>
<dbReference type="Gene3D" id="1.20.58.320">
    <property type="entry name" value="TPR-like"/>
    <property type="match status" value="1"/>
</dbReference>